<dbReference type="InterPro" id="IPR006685">
    <property type="entry name" value="MscS_channel_2nd"/>
</dbReference>
<dbReference type="Pfam" id="PF00924">
    <property type="entry name" value="MS_channel_2nd"/>
    <property type="match status" value="1"/>
</dbReference>
<evidence type="ECO:0000313" key="9">
    <source>
        <dbReference type="Proteomes" id="UP000243250"/>
    </source>
</evidence>
<keyword evidence="4 6" id="KW-0472">Membrane</keyword>
<gene>
    <name evidence="8" type="ORF">SAMN04488124_0229</name>
</gene>
<dbReference type="RefSeq" id="WP_089875970.1">
    <property type="nucleotide sequence ID" value="NZ_FOYS01000001.1"/>
</dbReference>
<sequence>MYQTASDSISQIVQQTFLDFVAGIRAAVPNVLGGIVFLVLAYAVISVALSLLRRSLDALYPEEQDLVVSLGVTVAGVFLWFGAGLAFFKIVGMGDVAASLGTATGFVALGVSYALSNMIADTVAGVYLLRDPDFNPGDRVVADPVTGVVTSIGLRKSRFRDDSDDVVVVANREVEKKWRRVESPDEGTPTEQTESSS</sequence>
<evidence type="ECO:0000256" key="4">
    <source>
        <dbReference type="ARBA" id="ARBA00023136"/>
    </source>
</evidence>
<keyword evidence="2 6" id="KW-0812">Transmembrane</keyword>
<comment type="subcellular location">
    <subcellularLocation>
        <location evidence="1">Membrane</location>
    </subcellularLocation>
</comment>
<proteinExistence type="predicted"/>
<organism evidence="8 9">
    <name type="scientific">Halogeometricum limi</name>
    <dbReference type="NCBI Taxonomy" id="555875"/>
    <lineage>
        <taxon>Archaea</taxon>
        <taxon>Methanobacteriati</taxon>
        <taxon>Methanobacteriota</taxon>
        <taxon>Stenosarchaea group</taxon>
        <taxon>Halobacteria</taxon>
        <taxon>Halobacteriales</taxon>
        <taxon>Haloferacaceae</taxon>
        <taxon>Halogeometricum</taxon>
    </lineage>
</organism>
<dbReference type="STRING" id="555875.SAMN04488124_0229"/>
<evidence type="ECO:0000256" key="2">
    <source>
        <dbReference type="ARBA" id="ARBA00022692"/>
    </source>
</evidence>
<evidence type="ECO:0000259" key="7">
    <source>
        <dbReference type="Pfam" id="PF00924"/>
    </source>
</evidence>
<feature type="transmembrane region" description="Helical" evidence="6">
    <location>
        <begin position="64"/>
        <end position="90"/>
    </location>
</feature>
<name>A0A1I6FTA4_9EURY</name>
<feature type="transmembrane region" description="Helical" evidence="6">
    <location>
        <begin position="96"/>
        <end position="115"/>
    </location>
</feature>
<evidence type="ECO:0000256" key="6">
    <source>
        <dbReference type="SAM" id="Phobius"/>
    </source>
</evidence>
<feature type="domain" description="Mechanosensitive ion channel MscS" evidence="7">
    <location>
        <begin position="117"/>
        <end position="174"/>
    </location>
</feature>
<dbReference type="InterPro" id="IPR010920">
    <property type="entry name" value="LSM_dom_sf"/>
</dbReference>
<reference evidence="9" key="1">
    <citation type="submission" date="2016-10" db="EMBL/GenBank/DDBJ databases">
        <authorList>
            <person name="Varghese N."/>
            <person name="Submissions S."/>
        </authorList>
    </citation>
    <scope>NUCLEOTIDE SEQUENCE [LARGE SCALE GENOMIC DNA]</scope>
    <source>
        <strain evidence="9">CGMCC 1.8711</strain>
    </source>
</reference>
<dbReference type="GO" id="GO:0016020">
    <property type="term" value="C:membrane"/>
    <property type="evidence" value="ECO:0007669"/>
    <property type="project" value="UniProtKB-SubCell"/>
</dbReference>
<evidence type="ECO:0000313" key="8">
    <source>
        <dbReference type="EMBL" id="SFR33037.1"/>
    </source>
</evidence>
<evidence type="ECO:0000256" key="1">
    <source>
        <dbReference type="ARBA" id="ARBA00004370"/>
    </source>
</evidence>
<accession>A0A1I6FTA4</accession>
<dbReference type="GO" id="GO:0008381">
    <property type="term" value="F:mechanosensitive monoatomic ion channel activity"/>
    <property type="evidence" value="ECO:0007669"/>
    <property type="project" value="InterPro"/>
</dbReference>
<evidence type="ECO:0000256" key="5">
    <source>
        <dbReference type="SAM" id="MobiDB-lite"/>
    </source>
</evidence>
<dbReference type="PANTHER" id="PTHR30221:SF1">
    <property type="entry name" value="SMALL-CONDUCTANCE MECHANOSENSITIVE CHANNEL"/>
    <property type="match status" value="1"/>
</dbReference>
<feature type="region of interest" description="Disordered" evidence="5">
    <location>
        <begin position="178"/>
        <end position="197"/>
    </location>
</feature>
<dbReference type="Proteomes" id="UP000243250">
    <property type="component" value="Unassembled WGS sequence"/>
</dbReference>
<keyword evidence="9" id="KW-1185">Reference proteome</keyword>
<dbReference type="OrthoDB" id="252961at2157"/>
<dbReference type="AlphaFoldDB" id="A0A1I6FTA4"/>
<feature type="transmembrane region" description="Helical" evidence="6">
    <location>
        <begin position="31"/>
        <end position="52"/>
    </location>
</feature>
<dbReference type="InterPro" id="IPR045275">
    <property type="entry name" value="MscS_archaea/bacteria_type"/>
</dbReference>
<protein>
    <submittedName>
        <fullName evidence="8">Mechanosensitive ion channel</fullName>
    </submittedName>
</protein>
<keyword evidence="3 6" id="KW-1133">Transmembrane helix</keyword>
<dbReference type="PANTHER" id="PTHR30221">
    <property type="entry name" value="SMALL-CONDUCTANCE MECHANOSENSITIVE CHANNEL"/>
    <property type="match status" value="1"/>
</dbReference>
<dbReference type="Gene3D" id="2.30.30.60">
    <property type="match status" value="1"/>
</dbReference>
<dbReference type="SUPFAM" id="SSF50182">
    <property type="entry name" value="Sm-like ribonucleoproteins"/>
    <property type="match status" value="1"/>
</dbReference>
<dbReference type="InterPro" id="IPR023408">
    <property type="entry name" value="MscS_beta-dom_sf"/>
</dbReference>
<dbReference type="EMBL" id="FOYS01000001">
    <property type="protein sequence ID" value="SFR33037.1"/>
    <property type="molecule type" value="Genomic_DNA"/>
</dbReference>
<evidence type="ECO:0000256" key="3">
    <source>
        <dbReference type="ARBA" id="ARBA00022989"/>
    </source>
</evidence>